<gene>
    <name evidence="2" type="ORF">EV420DRAFT_1559490</name>
</gene>
<proteinExistence type="predicted"/>
<feature type="non-terminal residue" evidence="2">
    <location>
        <position position="322"/>
    </location>
</feature>
<feature type="region of interest" description="Disordered" evidence="1">
    <location>
        <begin position="127"/>
        <end position="213"/>
    </location>
</feature>
<evidence type="ECO:0000256" key="1">
    <source>
        <dbReference type="SAM" id="MobiDB-lite"/>
    </source>
</evidence>
<organism evidence="2 3">
    <name type="scientific">Armillaria tabescens</name>
    <name type="common">Ringless honey mushroom</name>
    <name type="synonym">Agaricus tabescens</name>
    <dbReference type="NCBI Taxonomy" id="1929756"/>
    <lineage>
        <taxon>Eukaryota</taxon>
        <taxon>Fungi</taxon>
        <taxon>Dikarya</taxon>
        <taxon>Basidiomycota</taxon>
        <taxon>Agaricomycotina</taxon>
        <taxon>Agaricomycetes</taxon>
        <taxon>Agaricomycetidae</taxon>
        <taxon>Agaricales</taxon>
        <taxon>Marasmiineae</taxon>
        <taxon>Physalacriaceae</taxon>
        <taxon>Desarmillaria</taxon>
    </lineage>
</organism>
<name>A0AA39JZU5_ARMTA</name>
<accession>A0AA39JZU5</accession>
<dbReference type="AlphaFoldDB" id="A0AA39JZU5"/>
<comment type="caution">
    <text evidence="2">The sequence shown here is derived from an EMBL/GenBank/DDBJ whole genome shotgun (WGS) entry which is preliminary data.</text>
</comment>
<feature type="compositionally biased region" description="Low complexity" evidence="1">
    <location>
        <begin position="188"/>
        <end position="203"/>
    </location>
</feature>
<evidence type="ECO:0000313" key="3">
    <source>
        <dbReference type="Proteomes" id="UP001175211"/>
    </source>
</evidence>
<reference evidence="2" key="1">
    <citation type="submission" date="2023-06" db="EMBL/GenBank/DDBJ databases">
        <authorList>
            <consortium name="Lawrence Berkeley National Laboratory"/>
            <person name="Ahrendt S."/>
            <person name="Sahu N."/>
            <person name="Indic B."/>
            <person name="Wong-Bajracharya J."/>
            <person name="Merenyi Z."/>
            <person name="Ke H.-M."/>
            <person name="Monk M."/>
            <person name="Kocsube S."/>
            <person name="Drula E."/>
            <person name="Lipzen A."/>
            <person name="Balint B."/>
            <person name="Henrissat B."/>
            <person name="Andreopoulos B."/>
            <person name="Martin F.M."/>
            <person name="Harder C.B."/>
            <person name="Rigling D."/>
            <person name="Ford K.L."/>
            <person name="Foster G.D."/>
            <person name="Pangilinan J."/>
            <person name="Papanicolaou A."/>
            <person name="Barry K."/>
            <person name="LaButti K."/>
            <person name="Viragh M."/>
            <person name="Koriabine M."/>
            <person name="Yan M."/>
            <person name="Riley R."/>
            <person name="Champramary S."/>
            <person name="Plett K.L."/>
            <person name="Tsai I.J."/>
            <person name="Slot J."/>
            <person name="Sipos G."/>
            <person name="Plett J."/>
            <person name="Nagy L.G."/>
            <person name="Grigoriev I.V."/>
        </authorList>
    </citation>
    <scope>NUCLEOTIDE SEQUENCE</scope>
    <source>
        <strain evidence="2">CCBAS 213</strain>
    </source>
</reference>
<dbReference type="RefSeq" id="XP_060327806.1">
    <property type="nucleotide sequence ID" value="XM_060473786.1"/>
</dbReference>
<dbReference type="Proteomes" id="UP001175211">
    <property type="component" value="Unassembled WGS sequence"/>
</dbReference>
<keyword evidence="3" id="KW-1185">Reference proteome</keyword>
<dbReference type="GeneID" id="85357334"/>
<protein>
    <submittedName>
        <fullName evidence="2">Uncharacterized protein</fullName>
    </submittedName>
</protein>
<sequence length="322" mass="35789">MPTPSLDANFVFPRSTRSVLPIRTTNANGKWTVSPEFGDALLHAMRERPSARIPSIVELPPPKRPQLVVPSPDARRLTMKTRIAVRDKTPHRFEVVPLRDVHRRAPSPMFKEITPLANARVKLRSANAEATARNMRAGRGGRQMQPNRGRFYNENSKPPPPANRQARLPSKNSIKPAYPQPTALHTKSASLSSLHPTSSPSRHSVGRSEDIQRRSQIPYSLKRRAIYTQTLFIPKLAATIEEVSPSTSISADSLSALEGTTLVDDEPKTYKSNSLAASFFSMPSEYSQDSFQVVKAVPKHHPIVTELMVAIDLAISEWENVV</sequence>
<dbReference type="EMBL" id="JAUEPS010000032">
    <property type="protein sequence ID" value="KAK0451972.1"/>
    <property type="molecule type" value="Genomic_DNA"/>
</dbReference>
<evidence type="ECO:0000313" key="2">
    <source>
        <dbReference type="EMBL" id="KAK0451972.1"/>
    </source>
</evidence>